<evidence type="ECO:0000259" key="8">
    <source>
        <dbReference type="PROSITE" id="PS50112"/>
    </source>
</evidence>
<dbReference type="Pfam" id="PF18024">
    <property type="entry name" value="HTH_50"/>
    <property type="match status" value="1"/>
</dbReference>
<dbReference type="InterPro" id="IPR009057">
    <property type="entry name" value="Homeodomain-like_sf"/>
</dbReference>
<dbReference type="FunFam" id="3.40.50.300:FF:000006">
    <property type="entry name" value="DNA-binding transcriptional regulator NtrC"/>
    <property type="match status" value="1"/>
</dbReference>
<dbReference type="Proteomes" id="UP000824130">
    <property type="component" value="Unassembled WGS sequence"/>
</dbReference>
<evidence type="ECO:0000313" key="9">
    <source>
        <dbReference type="EMBL" id="HIU96095.1"/>
    </source>
</evidence>
<dbReference type="InterPro" id="IPR002078">
    <property type="entry name" value="Sigma_54_int"/>
</dbReference>
<reference evidence="9" key="1">
    <citation type="submission" date="2020-10" db="EMBL/GenBank/DDBJ databases">
        <authorList>
            <person name="Gilroy R."/>
        </authorList>
    </citation>
    <scope>NUCLEOTIDE SEQUENCE</scope>
    <source>
        <strain evidence="9">ChiSjej4B22-8349</strain>
    </source>
</reference>
<evidence type="ECO:0000256" key="6">
    <source>
        <dbReference type="ARBA" id="ARBA00029500"/>
    </source>
</evidence>
<dbReference type="InterPro" id="IPR027417">
    <property type="entry name" value="P-loop_NTPase"/>
</dbReference>
<evidence type="ECO:0000256" key="4">
    <source>
        <dbReference type="ARBA" id="ARBA00023015"/>
    </source>
</evidence>
<dbReference type="Pfam" id="PF00158">
    <property type="entry name" value="Sigma54_activat"/>
    <property type="match status" value="1"/>
</dbReference>
<sequence>MYRQFIEDNYDKMSEILNCLKIGVYITDGEGNTLLLNDESCKTGGLTREETVGKNMRQLETQGFIEESVSLEVMKSGKEEAMIQNLGDGDKVYVTGVPLFEKDDIDIIINTERNITETLTLKKLLEKNSKVTAKIREEIEYLRKQSSTALGNMVAEDEETKRLAEKAARVAKLDTTVLLTGESGTGKEVFANFIYSNSGRVGRPFIKVNCAAIPENLMESELFGYVGGAFSGADKNGKMGLFEIANHGTLFLDEVGEIPIHLQSKLLRAIQEKEIMRVGGTKTIPVNIRFIAATNRDLKESVARGDFREDLYYRLNVMPIELLPLKGRKKDIKALAAHFVSKYNKSYKMDKKISNEAMSVLQEFDWPGNIRELENVIERIMISFDDNIITKAQVERAMGVMTESVGMDLSNLEGKTMTELMDEYEKYILESMLAKYKRASEVGRALGMNKSTLSRRMKKYGLER</sequence>
<dbReference type="EMBL" id="DVOB01000114">
    <property type="protein sequence ID" value="HIU96095.1"/>
    <property type="molecule type" value="Genomic_DNA"/>
</dbReference>
<dbReference type="PROSITE" id="PS00675">
    <property type="entry name" value="SIGMA54_INTERACT_1"/>
    <property type="match status" value="1"/>
</dbReference>
<dbReference type="CDD" id="cd00009">
    <property type="entry name" value="AAA"/>
    <property type="match status" value="1"/>
</dbReference>
<dbReference type="InterPro" id="IPR058031">
    <property type="entry name" value="AAA_lid_NorR"/>
</dbReference>
<dbReference type="Gene3D" id="1.10.10.60">
    <property type="entry name" value="Homeodomain-like"/>
    <property type="match status" value="1"/>
</dbReference>
<dbReference type="CDD" id="cd00130">
    <property type="entry name" value="PAS"/>
    <property type="match status" value="1"/>
</dbReference>
<evidence type="ECO:0000256" key="3">
    <source>
        <dbReference type="ARBA" id="ARBA00022840"/>
    </source>
</evidence>
<comment type="caution">
    <text evidence="9">The sequence shown here is derived from an EMBL/GenBank/DDBJ whole genome shotgun (WGS) entry which is preliminary data.</text>
</comment>
<dbReference type="SUPFAM" id="SSF46689">
    <property type="entry name" value="Homeodomain-like"/>
    <property type="match status" value="1"/>
</dbReference>
<evidence type="ECO:0000256" key="2">
    <source>
        <dbReference type="ARBA" id="ARBA00022797"/>
    </source>
</evidence>
<dbReference type="SMART" id="SM00382">
    <property type="entry name" value="AAA"/>
    <property type="match status" value="1"/>
</dbReference>
<dbReference type="InterPro" id="IPR003593">
    <property type="entry name" value="AAA+_ATPase"/>
</dbReference>
<keyword evidence="3" id="KW-0067">ATP-binding</keyword>
<dbReference type="Pfam" id="PF25601">
    <property type="entry name" value="AAA_lid_14"/>
    <property type="match status" value="1"/>
</dbReference>
<keyword evidence="4" id="KW-0805">Transcription regulation</keyword>
<evidence type="ECO:0000313" key="10">
    <source>
        <dbReference type="Proteomes" id="UP000824130"/>
    </source>
</evidence>
<evidence type="ECO:0000259" key="7">
    <source>
        <dbReference type="PROSITE" id="PS50045"/>
    </source>
</evidence>
<dbReference type="NCBIfam" id="TIGR00229">
    <property type="entry name" value="sensory_box"/>
    <property type="match status" value="1"/>
</dbReference>
<dbReference type="GO" id="GO:0006355">
    <property type="term" value="P:regulation of DNA-templated transcription"/>
    <property type="evidence" value="ECO:0007669"/>
    <property type="project" value="InterPro"/>
</dbReference>
<proteinExistence type="predicted"/>
<accession>A0A9D1N737</accession>
<dbReference type="SUPFAM" id="SSF55785">
    <property type="entry name" value="PYP-like sensor domain (PAS domain)"/>
    <property type="match status" value="1"/>
</dbReference>
<keyword evidence="1" id="KW-0547">Nucleotide-binding</keyword>
<dbReference type="GO" id="GO:0005524">
    <property type="term" value="F:ATP binding"/>
    <property type="evidence" value="ECO:0007669"/>
    <property type="project" value="UniProtKB-KW"/>
</dbReference>
<evidence type="ECO:0000256" key="5">
    <source>
        <dbReference type="ARBA" id="ARBA00023163"/>
    </source>
</evidence>
<dbReference type="Gene3D" id="3.30.450.20">
    <property type="entry name" value="PAS domain"/>
    <property type="match status" value="1"/>
</dbReference>
<dbReference type="InterPro" id="IPR025944">
    <property type="entry name" value="Sigma_54_int_dom_CS"/>
</dbReference>
<protein>
    <recommendedName>
        <fullName evidence="6">HTH-type transcriptional regulatory protein TyrR</fullName>
    </recommendedName>
</protein>
<dbReference type="InterPro" id="IPR035965">
    <property type="entry name" value="PAS-like_dom_sf"/>
</dbReference>
<keyword evidence="5" id="KW-0804">Transcription</keyword>
<dbReference type="SUPFAM" id="SSF52540">
    <property type="entry name" value="P-loop containing nucleoside triphosphate hydrolases"/>
    <property type="match status" value="1"/>
</dbReference>
<dbReference type="GO" id="GO:0003677">
    <property type="term" value="F:DNA binding"/>
    <property type="evidence" value="ECO:0007669"/>
    <property type="project" value="UniProtKB-KW"/>
</dbReference>
<dbReference type="Gene3D" id="1.10.8.60">
    <property type="match status" value="1"/>
</dbReference>
<dbReference type="AlphaFoldDB" id="A0A9D1N737"/>
<gene>
    <name evidence="9" type="ORF">IAD25_05205</name>
</gene>
<dbReference type="PROSITE" id="PS50112">
    <property type="entry name" value="PAS"/>
    <property type="match status" value="1"/>
</dbReference>
<dbReference type="InterPro" id="IPR025662">
    <property type="entry name" value="Sigma_54_int_dom_ATP-bd_1"/>
</dbReference>
<evidence type="ECO:0000256" key="1">
    <source>
        <dbReference type="ARBA" id="ARBA00022741"/>
    </source>
</evidence>
<name>A0A9D1N737_9FIRM</name>
<dbReference type="InterPro" id="IPR000014">
    <property type="entry name" value="PAS"/>
</dbReference>
<feature type="domain" description="Sigma-54 factor interaction" evidence="7">
    <location>
        <begin position="153"/>
        <end position="382"/>
    </location>
</feature>
<reference evidence="9" key="2">
    <citation type="journal article" date="2021" name="PeerJ">
        <title>Extensive microbial diversity within the chicken gut microbiome revealed by metagenomics and culture.</title>
        <authorList>
            <person name="Gilroy R."/>
            <person name="Ravi A."/>
            <person name="Getino M."/>
            <person name="Pursley I."/>
            <person name="Horton D.L."/>
            <person name="Alikhan N.F."/>
            <person name="Baker D."/>
            <person name="Gharbi K."/>
            <person name="Hall N."/>
            <person name="Watson M."/>
            <person name="Adriaenssens E.M."/>
            <person name="Foster-Nyarko E."/>
            <person name="Jarju S."/>
            <person name="Secka A."/>
            <person name="Antonio M."/>
            <person name="Oren A."/>
            <person name="Chaudhuri R.R."/>
            <person name="La Ragione R."/>
            <person name="Hildebrand F."/>
            <person name="Pallen M.J."/>
        </authorList>
    </citation>
    <scope>NUCLEOTIDE SEQUENCE</scope>
    <source>
        <strain evidence="9">ChiSjej4B22-8349</strain>
    </source>
</reference>
<dbReference type="Gene3D" id="3.40.50.300">
    <property type="entry name" value="P-loop containing nucleotide triphosphate hydrolases"/>
    <property type="match status" value="1"/>
</dbReference>
<feature type="domain" description="PAS" evidence="8">
    <location>
        <begin position="9"/>
        <end position="56"/>
    </location>
</feature>
<dbReference type="PROSITE" id="PS50045">
    <property type="entry name" value="SIGMA54_INTERACT_4"/>
    <property type="match status" value="1"/>
</dbReference>
<dbReference type="InterPro" id="IPR030828">
    <property type="entry name" value="HTH_TyrR"/>
</dbReference>
<dbReference type="PANTHER" id="PTHR32071:SF57">
    <property type="entry name" value="C4-DICARBOXYLATE TRANSPORT TRANSCRIPTIONAL REGULATORY PROTEIN DCTD"/>
    <property type="match status" value="1"/>
</dbReference>
<organism evidence="9 10">
    <name type="scientific">Candidatus Allocopromorpha excrementipullorum</name>
    <dbReference type="NCBI Taxonomy" id="2840743"/>
    <lineage>
        <taxon>Bacteria</taxon>
        <taxon>Bacillati</taxon>
        <taxon>Bacillota</taxon>
        <taxon>Clostridia</taxon>
        <taxon>Eubacteriales</taxon>
        <taxon>Eubacteriaceae</taxon>
        <taxon>Eubacteriaceae incertae sedis</taxon>
        <taxon>Candidatus Allocopromorpha</taxon>
    </lineage>
</organism>
<keyword evidence="2" id="KW-0058">Aromatic hydrocarbons catabolism</keyword>
<dbReference type="PANTHER" id="PTHR32071">
    <property type="entry name" value="TRANSCRIPTIONAL REGULATORY PROTEIN"/>
    <property type="match status" value="1"/>
</dbReference>
<dbReference type="PROSITE" id="PS00688">
    <property type="entry name" value="SIGMA54_INTERACT_3"/>
    <property type="match status" value="1"/>
</dbReference>